<evidence type="ECO:0000313" key="1">
    <source>
        <dbReference type="EMBL" id="SFD87504.1"/>
    </source>
</evidence>
<protein>
    <recommendedName>
        <fullName evidence="3">DUF2188 domain-containing protein</fullName>
    </recommendedName>
</protein>
<gene>
    <name evidence="1" type="ORF">SAMN05216167_10825</name>
</gene>
<dbReference type="STRING" id="662367.SAMN05216167_10825"/>
<evidence type="ECO:0000313" key="2">
    <source>
        <dbReference type="Proteomes" id="UP000198598"/>
    </source>
</evidence>
<evidence type="ECO:0008006" key="3">
    <source>
        <dbReference type="Google" id="ProtNLM"/>
    </source>
</evidence>
<accession>A0A1I1VX77</accession>
<organism evidence="1 2">
    <name type="scientific">Spirosoma endophyticum</name>
    <dbReference type="NCBI Taxonomy" id="662367"/>
    <lineage>
        <taxon>Bacteria</taxon>
        <taxon>Pseudomonadati</taxon>
        <taxon>Bacteroidota</taxon>
        <taxon>Cytophagia</taxon>
        <taxon>Cytophagales</taxon>
        <taxon>Cytophagaceae</taxon>
        <taxon>Spirosoma</taxon>
    </lineage>
</organism>
<dbReference type="AlphaFoldDB" id="A0A1I1VX77"/>
<dbReference type="Proteomes" id="UP000198598">
    <property type="component" value="Unassembled WGS sequence"/>
</dbReference>
<name>A0A1I1VX77_9BACT</name>
<keyword evidence="2" id="KW-1185">Reference proteome</keyword>
<reference evidence="1 2" key="1">
    <citation type="submission" date="2016-10" db="EMBL/GenBank/DDBJ databases">
        <authorList>
            <person name="de Groot N.N."/>
        </authorList>
    </citation>
    <scope>NUCLEOTIDE SEQUENCE [LARGE SCALE GENOMIC DNA]</scope>
    <source>
        <strain evidence="1 2">DSM 26130</strain>
    </source>
</reference>
<dbReference type="EMBL" id="FOLQ01000008">
    <property type="protein sequence ID" value="SFD87504.1"/>
    <property type="molecule type" value="Genomic_DNA"/>
</dbReference>
<sequence>MAQYKLLSMQHSTHILMWSITHFPSAMRSLNPSVRAKAIEIANQLLEQGKLDKQSVVMHSVDEARRWARCERSDQQWSVGNVQRYV</sequence>
<proteinExistence type="predicted"/>